<evidence type="ECO:0000313" key="1">
    <source>
        <dbReference type="EMBL" id="SDQ99309.1"/>
    </source>
</evidence>
<organism evidence="1 2">
    <name type="scientific">Tsukamurella pulmonis</name>
    <dbReference type="NCBI Taxonomy" id="47312"/>
    <lineage>
        <taxon>Bacteria</taxon>
        <taxon>Bacillati</taxon>
        <taxon>Actinomycetota</taxon>
        <taxon>Actinomycetes</taxon>
        <taxon>Mycobacteriales</taxon>
        <taxon>Tsukamurellaceae</taxon>
        <taxon>Tsukamurella</taxon>
    </lineage>
</organism>
<reference evidence="2" key="1">
    <citation type="submission" date="2016-10" db="EMBL/GenBank/DDBJ databases">
        <authorList>
            <person name="Varghese N."/>
            <person name="Submissions S."/>
        </authorList>
    </citation>
    <scope>NUCLEOTIDE SEQUENCE [LARGE SCALE GENOMIC DNA]</scope>
    <source>
        <strain evidence="2">DSM 44142</strain>
    </source>
</reference>
<evidence type="ECO:0000313" key="2">
    <source>
        <dbReference type="Proteomes" id="UP000183053"/>
    </source>
</evidence>
<accession>A0A1H1FEZ6</accession>
<gene>
    <name evidence="1" type="ORF">SAMN04489765_2670</name>
</gene>
<dbReference type="STRING" id="47312.SAMN04489765_2670"/>
<keyword evidence="2" id="KW-1185">Reference proteome</keyword>
<dbReference type="Proteomes" id="UP000183053">
    <property type="component" value="Unassembled WGS sequence"/>
</dbReference>
<proteinExistence type="predicted"/>
<name>A0A1H1FEZ6_9ACTN</name>
<dbReference type="EMBL" id="FNLF01000002">
    <property type="protein sequence ID" value="SDQ99309.1"/>
    <property type="molecule type" value="Genomic_DNA"/>
</dbReference>
<dbReference type="AlphaFoldDB" id="A0A1H1FEZ6"/>
<sequence>MNPISPISVTKSMSFAYHFVVDIDNPYDDTPIPGDVMAADIRRVSGEKGSADGLIEIPLFGHAHRYQVRVDLSGPAPRLVELRMIADSPEQEITPAALRGVPARRLTKAAARFITQGEHGIATPDQLEDATVVDRPDLDPISRRNSVGRRNLDDAHYRQVARLMVTAREMGEIPREHVAQQLGGVPLPTLDRWVREAKKRGFLARDWATRS</sequence>
<protein>
    <submittedName>
        <fullName evidence="1">Uncharacterized protein</fullName>
    </submittedName>
</protein>